<dbReference type="InterPro" id="IPR036919">
    <property type="entry name" value="Ribo_uL30_ferredoxin-like_sf"/>
</dbReference>
<dbReference type="InterPro" id="IPR012988">
    <property type="entry name" value="Ribosomal_uL30_N_euk"/>
</dbReference>
<dbReference type="EMBL" id="QUTF01013162">
    <property type="protein sequence ID" value="RHZ19329.1"/>
    <property type="molecule type" value="Genomic_DNA"/>
</dbReference>
<evidence type="ECO:0008006" key="13">
    <source>
        <dbReference type="Google" id="ProtNLM"/>
    </source>
</evidence>
<keyword evidence="4" id="KW-0687">Ribonucleoprotein</keyword>
<proteinExistence type="inferred from homology"/>
<organism evidence="9 11">
    <name type="scientific">Aphanomyces astaci</name>
    <name type="common">Crayfish plague agent</name>
    <dbReference type="NCBI Taxonomy" id="112090"/>
    <lineage>
        <taxon>Eukaryota</taxon>
        <taxon>Sar</taxon>
        <taxon>Stramenopiles</taxon>
        <taxon>Oomycota</taxon>
        <taxon>Saprolegniomycetes</taxon>
        <taxon>Saprolegniales</taxon>
        <taxon>Verrucalvaceae</taxon>
        <taxon>Aphanomyces</taxon>
    </lineage>
</organism>
<dbReference type="SUPFAM" id="SSF55129">
    <property type="entry name" value="Ribosomal protein L30p/L7e"/>
    <property type="match status" value="1"/>
</dbReference>
<dbReference type="GO" id="GO:0000463">
    <property type="term" value="P:maturation of LSU-rRNA from tricistronic rRNA transcript (SSU-rRNA, 5.8S rRNA, LSU-rRNA)"/>
    <property type="evidence" value="ECO:0007669"/>
    <property type="project" value="TreeGrafter"/>
</dbReference>
<dbReference type="InterPro" id="IPR035808">
    <property type="entry name" value="Ribosomal_uL30_euk_arc"/>
</dbReference>
<sequence>MAPTKATTKTTKAVSKTPAKANSVLVPESILKKRRTLEVVKAKKAEAVVAAKKHSLKVKQIAFKSAEKYVKEYRSIEKQNVLLRRQAKAVGNFYVPAEAKIAFVVRIRGIIGVSPKVRKILKLFRLTQIQNGVFVKLNKATINMLRLVEPFIAYGYPNLKSTRELIYKRGFGKINKQRIALTDNSLVEKVLGKFGIICIEDLIHEVFTCGPHFKEAANFLWPFQLSSPNGGYTQKLLHFAEGGDHGNRGEEINKFIKQILPVAIPSVAMSYDDDDVDMGGSTSAWHDMHNHDLMICMLQRNVQCELEGLRKMLHIQAMEVKWRGIAHQQADEIRYLPMPTGMDSMAQDESSDLKKAVAEKDKAIELLRNELRQALQLALVHEEDLATALDQREKEEQWRGMVEAQNRQLQDRLTQESQAKADMQATLVSVLQHNAPPMPPAHENVDAVRATPICAPKLQLNKQPPSSIPSHPGPHPQASAHGGTSIKNQFTTATVPSWK</sequence>
<feature type="domain" description="Large ribosomal subunit protein uL30 N-terminal eukaryotes" evidence="8">
    <location>
        <begin position="26"/>
        <end position="97"/>
    </location>
</feature>
<dbReference type="Pfam" id="PF00327">
    <property type="entry name" value="Ribosomal_L30"/>
    <property type="match status" value="1"/>
</dbReference>
<feature type="coiled-coil region" evidence="5">
    <location>
        <begin position="350"/>
        <end position="426"/>
    </location>
</feature>
<comment type="caution">
    <text evidence="9">The sequence shown here is derived from an EMBL/GenBank/DDBJ whole genome shotgun (WGS) entry which is preliminary data.</text>
</comment>
<dbReference type="CDD" id="cd01657">
    <property type="entry name" value="Ribosomal_L7_archeal_euk"/>
    <property type="match status" value="1"/>
</dbReference>
<evidence type="ECO:0000256" key="1">
    <source>
        <dbReference type="ARBA" id="ARBA00007594"/>
    </source>
</evidence>
<keyword evidence="3" id="KW-0689">Ribosomal protein</keyword>
<evidence type="ECO:0000256" key="5">
    <source>
        <dbReference type="SAM" id="Coils"/>
    </source>
</evidence>
<dbReference type="PANTHER" id="PTHR11524:SF16">
    <property type="entry name" value="LARGE RIBOSOMAL SUBUNIT PROTEIN UL30"/>
    <property type="match status" value="1"/>
</dbReference>
<evidence type="ECO:0000256" key="3">
    <source>
        <dbReference type="ARBA" id="ARBA00022980"/>
    </source>
</evidence>
<keyword evidence="5" id="KW-0175">Coiled coil</keyword>
<evidence type="ECO:0000256" key="4">
    <source>
        <dbReference type="ARBA" id="ARBA00023274"/>
    </source>
</evidence>
<keyword evidence="2" id="KW-0694">RNA-binding</keyword>
<evidence type="ECO:0000256" key="2">
    <source>
        <dbReference type="ARBA" id="ARBA00022884"/>
    </source>
</evidence>
<dbReference type="InterPro" id="IPR039699">
    <property type="entry name" value="Ribosomal_uL30"/>
</dbReference>
<dbReference type="Gene3D" id="3.30.1390.20">
    <property type="entry name" value="Ribosomal protein L30, ferredoxin-like fold domain"/>
    <property type="match status" value="1"/>
</dbReference>
<feature type="domain" description="Large ribosomal subunit protein uL30-like ferredoxin-like fold" evidence="7">
    <location>
        <begin position="102"/>
        <end position="152"/>
    </location>
</feature>
<accession>A0A397BZX9</accession>
<dbReference type="InterPro" id="IPR016082">
    <property type="entry name" value="Ribosomal_uL30_ferredoxin-like"/>
</dbReference>
<dbReference type="AlphaFoldDB" id="A0A397BZX9"/>
<dbReference type="Proteomes" id="UP000286510">
    <property type="component" value="Unassembled WGS sequence"/>
</dbReference>
<dbReference type="VEuPathDB" id="FungiDB:H257_06610"/>
<dbReference type="PROSITE" id="PS00634">
    <property type="entry name" value="RIBOSOMAL_L30"/>
    <property type="match status" value="1"/>
</dbReference>
<dbReference type="VEuPathDB" id="FungiDB:H257_06611"/>
<feature type="compositionally biased region" description="Polar residues" evidence="6">
    <location>
        <begin position="485"/>
        <end position="499"/>
    </location>
</feature>
<gene>
    <name evidence="9" type="ORF">DYB25_002680</name>
    <name evidence="10" type="ORF">DYB26_000499</name>
</gene>
<dbReference type="Gene3D" id="1.10.15.30">
    <property type="match status" value="1"/>
</dbReference>
<dbReference type="InterPro" id="IPR005998">
    <property type="entry name" value="Ribosomal_uL30_euk"/>
</dbReference>
<dbReference type="FunFam" id="3.30.1390.20:FF:000003">
    <property type="entry name" value="60S ribosomal protein L7"/>
    <property type="match status" value="1"/>
</dbReference>
<evidence type="ECO:0000259" key="8">
    <source>
        <dbReference type="Pfam" id="PF08079"/>
    </source>
</evidence>
<evidence type="ECO:0000259" key="7">
    <source>
        <dbReference type="Pfam" id="PF00327"/>
    </source>
</evidence>
<protein>
    <recommendedName>
        <fullName evidence="13">Ribosomal protein L30 ferredoxin-like fold domain-containing protein</fullName>
    </recommendedName>
</protein>
<name>A0A397BZX9_APHAT</name>
<evidence type="ECO:0000256" key="6">
    <source>
        <dbReference type="SAM" id="MobiDB-lite"/>
    </source>
</evidence>
<dbReference type="Pfam" id="PF08079">
    <property type="entry name" value="Ribosomal_L30_N"/>
    <property type="match status" value="1"/>
</dbReference>
<reference evidence="11 12" key="1">
    <citation type="submission" date="2018-08" db="EMBL/GenBank/DDBJ databases">
        <title>Aphanomyces genome sequencing and annotation.</title>
        <authorList>
            <person name="Minardi D."/>
            <person name="Oidtmann B."/>
            <person name="Van Der Giezen M."/>
            <person name="Studholme D.J."/>
        </authorList>
    </citation>
    <scope>NUCLEOTIDE SEQUENCE [LARGE SCALE GENOMIC DNA]</scope>
    <source>
        <strain evidence="10 12">FDL457</strain>
        <strain evidence="9 11">Yx</strain>
    </source>
</reference>
<dbReference type="NCBIfam" id="TIGR01310">
    <property type="entry name" value="uL30_euk"/>
    <property type="match status" value="1"/>
</dbReference>
<dbReference type="InterPro" id="IPR018038">
    <property type="entry name" value="Ribosomal_uL30_CS"/>
</dbReference>
<dbReference type="FunFam" id="1.10.15.30:FF:000001">
    <property type="entry name" value="60S ribosomal protein L7"/>
    <property type="match status" value="1"/>
</dbReference>
<dbReference type="GO" id="GO:0003735">
    <property type="term" value="F:structural constituent of ribosome"/>
    <property type="evidence" value="ECO:0007669"/>
    <property type="project" value="TreeGrafter"/>
</dbReference>
<evidence type="ECO:0000313" key="10">
    <source>
        <dbReference type="EMBL" id="RHZ19329.1"/>
    </source>
</evidence>
<dbReference type="GO" id="GO:0003723">
    <property type="term" value="F:RNA binding"/>
    <property type="evidence" value="ECO:0007669"/>
    <property type="project" value="UniProtKB-KW"/>
</dbReference>
<dbReference type="EMBL" id="QUTA01002390">
    <property type="protein sequence ID" value="RHY27329.1"/>
    <property type="molecule type" value="Genomic_DNA"/>
</dbReference>
<comment type="similarity">
    <text evidence="1">Belongs to the universal ribosomal protein uL30 family.</text>
</comment>
<evidence type="ECO:0000313" key="12">
    <source>
        <dbReference type="Proteomes" id="UP000286510"/>
    </source>
</evidence>
<dbReference type="PANTHER" id="PTHR11524">
    <property type="entry name" value="60S RIBOSOMAL PROTEIN L7"/>
    <property type="match status" value="1"/>
</dbReference>
<feature type="region of interest" description="Disordered" evidence="6">
    <location>
        <begin position="459"/>
        <end position="499"/>
    </location>
</feature>
<evidence type="ECO:0000313" key="9">
    <source>
        <dbReference type="EMBL" id="RHY27329.1"/>
    </source>
</evidence>
<dbReference type="Proteomes" id="UP000266239">
    <property type="component" value="Unassembled WGS sequence"/>
</dbReference>
<evidence type="ECO:0000313" key="11">
    <source>
        <dbReference type="Proteomes" id="UP000266239"/>
    </source>
</evidence>
<dbReference type="GO" id="GO:0022625">
    <property type="term" value="C:cytosolic large ribosomal subunit"/>
    <property type="evidence" value="ECO:0007669"/>
    <property type="project" value="TreeGrafter"/>
</dbReference>